<dbReference type="PANTHER" id="PTHR39321">
    <property type="entry name" value="NICOTINATE-NUCLEOTIDE ADENYLYLTRANSFERASE-RELATED"/>
    <property type="match status" value="1"/>
</dbReference>
<dbReference type="EC" id="2.7.7.18" evidence="10"/>
<comment type="similarity">
    <text evidence="10">Belongs to the NadD family.</text>
</comment>
<reference evidence="12 13" key="1">
    <citation type="submission" date="2020-08" db="EMBL/GenBank/DDBJ databases">
        <title>A Genomic Blueprint of the Chicken Gut Microbiome.</title>
        <authorList>
            <person name="Gilroy R."/>
            <person name="Ravi A."/>
            <person name="Getino M."/>
            <person name="Pursley I."/>
            <person name="Horton D.L."/>
            <person name="Alikhan N.-F."/>
            <person name="Baker D."/>
            <person name="Gharbi K."/>
            <person name="Hall N."/>
            <person name="Watson M."/>
            <person name="Adriaenssens E.M."/>
            <person name="Foster-Nyarko E."/>
            <person name="Jarju S."/>
            <person name="Secka A."/>
            <person name="Antonio M."/>
            <person name="Oren A."/>
            <person name="Chaudhuri R."/>
            <person name="La Ragione R.M."/>
            <person name="Hildebrand F."/>
            <person name="Pallen M.J."/>
        </authorList>
    </citation>
    <scope>NUCLEOTIDE SEQUENCE [LARGE SCALE GENOMIC DNA]</scope>
    <source>
        <strain evidence="12 13">Sa3CUA8</strain>
    </source>
</reference>
<dbReference type="RefSeq" id="WP_191688043.1">
    <property type="nucleotide sequence ID" value="NZ_JACSQY010000001.1"/>
</dbReference>
<organism evidence="12 13">
    <name type="scientific">Sporosarcina gallistercoris</name>
    <dbReference type="NCBI Taxonomy" id="2762245"/>
    <lineage>
        <taxon>Bacteria</taxon>
        <taxon>Bacillati</taxon>
        <taxon>Bacillota</taxon>
        <taxon>Bacilli</taxon>
        <taxon>Bacillales</taxon>
        <taxon>Caryophanaceae</taxon>
        <taxon>Sporosarcina</taxon>
    </lineage>
</organism>
<keyword evidence="13" id="KW-1185">Reference proteome</keyword>
<dbReference type="GO" id="GO:0004515">
    <property type="term" value="F:nicotinate-nucleotide adenylyltransferase activity"/>
    <property type="evidence" value="ECO:0007669"/>
    <property type="project" value="UniProtKB-EC"/>
</dbReference>
<comment type="pathway">
    <text evidence="2 10">Cofactor biosynthesis; NAD(+) biosynthesis; deamido-NAD(+) from nicotinate D-ribonucleotide: step 1/1.</text>
</comment>
<evidence type="ECO:0000256" key="3">
    <source>
        <dbReference type="ARBA" id="ARBA00022642"/>
    </source>
</evidence>
<evidence type="ECO:0000256" key="10">
    <source>
        <dbReference type="HAMAP-Rule" id="MF_00244"/>
    </source>
</evidence>
<accession>A0ABR8PFD0</accession>
<comment type="caution">
    <text evidence="12">The sequence shown here is derived from an EMBL/GenBank/DDBJ whole genome shotgun (WGS) entry which is preliminary data.</text>
</comment>
<evidence type="ECO:0000256" key="1">
    <source>
        <dbReference type="ARBA" id="ARBA00002324"/>
    </source>
</evidence>
<evidence type="ECO:0000259" key="11">
    <source>
        <dbReference type="Pfam" id="PF01467"/>
    </source>
</evidence>
<keyword evidence="8 10" id="KW-0520">NAD</keyword>
<protein>
    <recommendedName>
        <fullName evidence="10">Probable nicotinate-nucleotide adenylyltransferase</fullName>
        <ecNumber evidence="10">2.7.7.18</ecNumber>
    </recommendedName>
    <alternativeName>
        <fullName evidence="10">Deamido-NAD(+) diphosphorylase</fullName>
    </alternativeName>
    <alternativeName>
        <fullName evidence="10">Deamido-NAD(+) pyrophosphorylase</fullName>
    </alternativeName>
    <alternativeName>
        <fullName evidence="10">Nicotinate mononucleotide adenylyltransferase</fullName>
        <shortName evidence="10">NaMN adenylyltransferase</shortName>
    </alternativeName>
</protein>
<dbReference type="NCBIfam" id="TIGR00125">
    <property type="entry name" value="cyt_tran_rel"/>
    <property type="match status" value="1"/>
</dbReference>
<dbReference type="Proteomes" id="UP000659496">
    <property type="component" value="Unassembled WGS sequence"/>
</dbReference>
<dbReference type="InterPro" id="IPR004821">
    <property type="entry name" value="Cyt_trans-like"/>
</dbReference>
<evidence type="ECO:0000256" key="4">
    <source>
        <dbReference type="ARBA" id="ARBA00022679"/>
    </source>
</evidence>
<name>A0ABR8PFD0_9BACL</name>
<comment type="function">
    <text evidence="1 10">Catalyzes the reversible adenylation of nicotinate mononucleotide (NaMN) to nicotinic acid adenine dinucleotide (NaAD).</text>
</comment>
<dbReference type="NCBIfam" id="NF000841">
    <property type="entry name" value="PRK00071.1-4"/>
    <property type="match status" value="1"/>
</dbReference>
<dbReference type="EMBL" id="JACSQY010000001">
    <property type="protein sequence ID" value="MBD7906886.1"/>
    <property type="molecule type" value="Genomic_DNA"/>
</dbReference>
<evidence type="ECO:0000313" key="13">
    <source>
        <dbReference type="Proteomes" id="UP000659496"/>
    </source>
</evidence>
<evidence type="ECO:0000256" key="2">
    <source>
        <dbReference type="ARBA" id="ARBA00005019"/>
    </source>
</evidence>
<keyword evidence="5 10" id="KW-0548">Nucleotidyltransferase</keyword>
<proteinExistence type="inferred from homology"/>
<evidence type="ECO:0000313" key="12">
    <source>
        <dbReference type="EMBL" id="MBD7906886.1"/>
    </source>
</evidence>
<sequence length="190" mass="21290">MRKIGILGGTFNPPHIGHLIMASEVREALELEEVRLMPTAIPPHKQLPDTATPIQRLAMTELAVQGNGYLSSCDEEVHFGGVSYTFLTMQRLLAKEPDTEFYFIIGGDMVDTLHTWYKIDELLKMVRFVGVQRPGALRKTDFPIAYVDTPLIDVSSTLLRTKYAAHKTTAYLVPESVDGYIRQEGLYGTC</sequence>
<dbReference type="CDD" id="cd02165">
    <property type="entry name" value="NMNAT"/>
    <property type="match status" value="1"/>
</dbReference>
<gene>
    <name evidence="10" type="primary">nadD</name>
    <name evidence="12" type="ORF">H9659_00895</name>
</gene>
<feature type="domain" description="Cytidyltransferase-like" evidence="11">
    <location>
        <begin position="6"/>
        <end position="161"/>
    </location>
</feature>
<evidence type="ECO:0000256" key="7">
    <source>
        <dbReference type="ARBA" id="ARBA00022840"/>
    </source>
</evidence>
<keyword evidence="3 10" id="KW-0662">Pyridine nucleotide biosynthesis</keyword>
<dbReference type="InterPro" id="IPR005248">
    <property type="entry name" value="NadD/NMNAT"/>
</dbReference>
<dbReference type="NCBIfam" id="NF000840">
    <property type="entry name" value="PRK00071.1-3"/>
    <property type="match status" value="1"/>
</dbReference>
<dbReference type="Gene3D" id="3.40.50.620">
    <property type="entry name" value="HUPs"/>
    <property type="match status" value="1"/>
</dbReference>
<dbReference type="SUPFAM" id="SSF52374">
    <property type="entry name" value="Nucleotidylyl transferase"/>
    <property type="match status" value="1"/>
</dbReference>
<comment type="catalytic activity">
    <reaction evidence="9 10">
        <text>nicotinate beta-D-ribonucleotide + ATP + H(+) = deamido-NAD(+) + diphosphate</text>
        <dbReference type="Rhea" id="RHEA:22860"/>
        <dbReference type="ChEBI" id="CHEBI:15378"/>
        <dbReference type="ChEBI" id="CHEBI:30616"/>
        <dbReference type="ChEBI" id="CHEBI:33019"/>
        <dbReference type="ChEBI" id="CHEBI:57502"/>
        <dbReference type="ChEBI" id="CHEBI:58437"/>
        <dbReference type="EC" id="2.7.7.18"/>
    </reaction>
</comment>
<evidence type="ECO:0000256" key="9">
    <source>
        <dbReference type="ARBA" id="ARBA00048721"/>
    </source>
</evidence>
<dbReference type="HAMAP" id="MF_00244">
    <property type="entry name" value="NaMN_adenylyltr"/>
    <property type="match status" value="1"/>
</dbReference>
<keyword evidence="7 10" id="KW-0067">ATP-binding</keyword>
<dbReference type="Pfam" id="PF01467">
    <property type="entry name" value="CTP_transf_like"/>
    <property type="match status" value="1"/>
</dbReference>
<evidence type="ECO:0000256" key="5">
    <source>
        <dbReference type="ARBA" id="ARBA00022695"/>
    </source>
</evidence>
<evidence type="ECO:0000256" key="6">
    <source>
        <dbReference type="ARBA" id="ARBA00022741"/>
    </source>
</evidence>
<dbReference type="InterPro" id="IPR014729">
    <property type="entry name" value="Rossmann-like_a/b/a_fold"/>
</dbReference>
<evidence type="ECO:0000256" key="8">
    <source>
        <dbReference type="ARBA" id="ARBA00023027"/>
    </source>
</evidence>
<keyword evidence="6 10" id="KW-0547">Nucleotide-binding</keyword>
<keyword evidence="4 10" id="KW-0808">Transferase</keyword>
<dbReference type="PANTHER" id="PTHR39321:SF3">
    <property type="entry name" value="PHOSPHOPANTETHEINE ADENYLYLTRANSFERASE"/>
    <property type="match status" value="1"/>
</dbReference>
<dbReference type="NCBIfam" id="TIGR00482">
    <property type="entry name" value="nicotinate (nicotinamide) nucleotide adenylyltransferase"/>
    <property type="match status" value="1"/>
</dbReference>